<comment type="caution">
    <text evidence="1">The sequence shown here is derived from an EMBL/GenBank/DDBJ whole genome shotgun (WGS) entry which is preliminary data.</text>
</comment>
<reference evidence="1 2" key="1">
    <citation type="submission" date="2020-02" db="EMBL/GenBank/DDBJ databases">
        <authorList>
            <person name="Kim M.K."/>
        </authorList>
    </citation>
    <scope>NUCLEOTIDE SEQUENCE [LARGE SCALE GENOMIC DNA]</scope>
    <source>
        <strain evidence="1 2">17J57-3</strain>
    </source>
</reference>
<name>A0A6B3SVI6_9BURK</name>
<accession>A0A6B3SVI6</accession>
<proteinExistence type="predicted"/>
<protein>
    <submittedName>
        <fullName evidence="1">Uncharacterized protein</fullName>
    </submittedName>
</protein>
<evidence type="ECO:0000313" key="2">
    <source>
        <dbReference type="Proteomes" id="UP000482155"/>
    </source>
</evidence>
<evidence type="ECO:0000313" key="1">
    <source>
        <dbReference type="EMBL" id="NEX62392.1"/>
    </source>
</evidence>
<dbReference type="AlphaFoldDB" id="A0A6B3SVI6"/>
<dbReference type="RefSeq" id="WP_163964585.1">
    <property type="nucleotide sequence ID" value="NZ_JAAIVB010000048.1"/>
</dbReference>
<sequence>MMDRESIFNALSRMTGPKVDHFSMCELYAATLADIAERVSNDEMRRLLLIGAYLFDRETSGNETDMAEHARWGGRLRLVQ</sequence>
<gene>
    <name evidence="1" type="ORF">G3574_14980</name>
</gene>
<organism evidence="1 2">
    <name type="scientific">Noviherbaspirillum galbum</name>
    <dbReference type="NCBI Taxonomy" id="2709383"/>
    <lineage>
        <taxon>Bacteria</taxon>
        <taxon>Pseudomonadati</taxon>
        <taxon>Pseudomonadota</taxon>
        <taxon>Betaproteobacteria</taxon>
        <taxon>Burkholderiales</taxon>
        <taxon>Oxalobacteraceae</taxon>
        <taxon>Noviherbaspirillum</taxon>
    </lineage>
</organism>
<keyword evidence="2" id="KW-1185">Reference proteome</keyword>
<dbReference type="Proteomes" id="UP000482155">
    <property type="component" value="Unassembled WGS sequence"/>
</dbReference>
<dbReference type="EMBL" id="JAAIVB010000048">
    <property type="protein sequence ID" value="NEX62392.1"/>
    <property type="molecule type" value="Genomic_DNA"/>
</dbReference>